<dbReference type="PROSITE" id="PS00092">
    <property type="entry name" value="N6_MTASE"/>
    <property type="match status" value="1"/>
</dbReference>
<reference evidence="3 4" key="1">
    <citation type="submission" date="2022-06" db="EMBL/GenBank/DDBJ databases">
        <title>Halogeometricum sp. a new haloarchaeum isolate from saline soil.</title>
        <authorList>
            <person name="Strakova D."/>
            <person name="Galisteo C."/>
            <person name="Sanchez-Porro C."/>
            <person name="Ventosa A."/>
        </authorList>
    </citation>
    <scope>NUCLEOTIDE SEQUENCE [LARGE SCALE GENOMIC DNA]</scope>
    <source>
        <strain evidence="3 4">S1BR25-6</strain>
    </source>
</reference>
<keyword evidence="4" id="KW-1185">Reference proteome</keyword>
<feature type="coiled-coil region" evidence="1">
    <location>
        <begin position="164"/>
        <end position="191"/>
    </location>
</feature>
<dbReference type="InterPro" id="IPR009537">
    <property type="entry name" value="DUF1156"/>
</dbReference>
<feature type="domain" description="DUF1156" evidence="2">
    <location>
        <begin position="22"/>
        <end position="75"/>
    </location>
</feature>
<evidence type="ECO:0000313" key="4">
    <source>
        <dbReference type="Proteomes" id="UP001257060"/>
    </source>
</evidence>
<evidence type="ECO:0000256" key="1">
    <source>
        <dbReference type="SAM" id="Coils"/>
    </source>
</evidence>
<comment type="caution">
    <text evidence="3">The sequence shown here is derived from an EMBL/GenBank/DDBJ whole genome shotgun (WGS) entry which is preliminary data.</text>
</comment>
<dbReference type="InterPro" id="IPR002052">
    <property type="entry name" value="DNA_methylase_N6_adenine_CS"/>
</dbReference>
<gene>
    <name evidence="3" type="ORF">NDI76_19530</name>
</gene>
<proteinExistence type="predicted"/>
<dbReference type="EMBL" id="JAMQOP010000005">
    <property type="protein sequence ID" value="MDS0300942.1"/>
    <property type="molecule type" value="Genomic_DNA"/>
</dbReference>
<name>A0ABU2GJE6_9EURY</name>
<sequence>MSREQYNTKADERFQYPIERGFPIERVNDIAEKEGSSKMHYRPTSMMHKWWARRLGCVFRSICLYSLVDNPKKLTVTDPDTGENTLGEFDGGTSDIEQLIADVNLSDPDSLWPLYTKDVRVEDKSVLDPFMGGGTTLMEASRFGADVTGVDLNPVAWFVTKKELEAGETDVEELETAYENVKAAVADELRSYYTRSCPNGHDHEADVMYEFWVRELGCISCSATVPLFKDYRVAAGRYDNKGSYYVYCPECESVFLTDDARSESACTECSHTFTPSQGPVSRGGYYTCQDCGQKYSITDAIAEGQSYNDRLYAVEYYCSHCDEDESHSKADAKSYIAATAEDRERYRNAAETWAEREDLHGYIPNTEIPRGAITEASSISGNDVFQHGYETWDDMFNERQLLALALLLDAIDDINDQNRKEYLLLAFSDSLMFHNNFTIYNRSGNKIEGVFKTNSYNPQMEHIENNVWGCDYGRGTFSATWDKVVDGVRWAQAPTERYIDEDGNTAKTASFETPLGASSYTLHHGDMRAVDLEETYDAVITDPPYYDNIIYNEVANFFYVWQRQLLADMYEAFETPLTPDLESIATNPALGKGDEDFERDLAQAFSRIRDVLDDEDGILAFTYHHKGSESWGELLEALCDVGFEITATYPVSADLNKFIQGEAVSFDIIVVARPASERTMISWRDLKREIYKTARQTRRNLQESRTLSQGDIGVMEMGVCFREYSKHHDKVRRGDRLMSAKEVVNEIYGIIQDASDVGAVDVFIDLLRTDDPTYDDVMKLCRGTSANPEELKEMALYDTEDRFELGTWQSDARQAYIQDKLSNEPDELTDLDRLQFLRSEFDRGGRIQDYTNRWEITPELIDLAERLADATGDEVYHRLLGDTSLGV</sequence>
<evidence type="ECO:0000313" key="3">
    <source>
        <dbReference type="EMBL" id="MDS0300942.1"/>
    </source>
</evidence>
<dbReference type="SUPFAM" id="SSF53335">
    <property type="entry name" value="S-adenosyl-L-methionine-dependent methyltransferases"/>
    <property type="match status" value="2"/>
</dbReference>
<dbReference type="RefSeq" id="WP_310925863.1">
    <property type="nucleotide sequence ID" value="NZ_JAMQOP010000005.1"/>
</dbReference>
<evidence type="ECO:0000259" key="2">
    <source>
        <dbReference type="Pfam" id="PF06634"/>
    </source>
</evidence>
<protein>
    <submittedName>
        <fullName evidence="3">DUF1156 domain-containing protein</fullName>
    </submittedName>
</protein>
<organism evidence="3 4">
    <name type="scientific">Halogeometricum salsisoli</name>
    <dbReference type="NCBI Taxonomy" id="2950536"/>
    <lineage>
        <taxon>Archaea</taxon>
        <taxon>Methanobacteriati</taxon>
        <taxon>Methanobacteriota</taxon>
        <taxon>Stenosarchaea group</taxon>
        <taxon>Halobacteria</taxon>
        <taxon>Halobacteriales</taxon>
        <taxon>Haloferacaceae</taxon>
        <taxon>Halogeometricum</taxon>
    </lineage>
</organism>
<accession>A0ABU2GJE6</accession>
<dbReference type="Gene3D" id="3.40.50.150">
    <property type="entry name" value="Vaccinia Virus protein VP39"/>
    <property type="match status" value="2"/>
</dbReference>
<dbReference type="Pfam" id="PF06634">
    <property type="entry name" value="DUF1156"/>
    <property type="match status" value="1"/>
</dbReference>
<dbReference type="Proteomes" id="UP001257060">
    <property type="component" value="Unassembled WGS sequence"/>
</dbReference>
<keyword evidence="1" id="KW-0175">Coiled coil</keyword>
<dbReference type="InterPro" id="IPR029063">
    <property type="entry name" value="SAM-dependent_MTases_sf"/>
</dbReference>